<sequence length="294" mass="33539">MTVQSGRGGADQSSGTPTARRMVLGAQLRRLREEAGISRADAGFHIRGSESKISRMELGRVGFKDRDVADLLTLYGLSDEQERAEYMRMVHDSNEPGWWYRYHDLLPSWFTNYVGLEESASRIQTFEMQFVPGLLQTEDYARAVATKGRPEFATDATERRVALRMRRQKILSRPDAPRMWAFIDEAVLYRPVGGHAVFKAQLEALIEWTRMPHIALQVLPYSRSNHGAEGAFSVLRFAEPELPDIVYVDYLTGAVYLDKQDDLEPYARVIDQLAVDAETPEQSRALLEKRRNEI</sequence>
<dbReference type="Pfam" id="PF19054">
    <property type="entry name" value="DUF5753"/>
    <property type="match status" value="1"/>
</dbReference>
<dbReference type="InterPro" id="IPR010982">
    <property type="entry name" value="Lambda_DNA-bd_dom_sf"/>
</dbReference>
<feature type="domain" description="HTH cro/C1-type" evidence="1">
    <location>
        <begin position="27"/>
        <end position="82"/>
    </location>
</feature>
<dbReference type="Proteomes" id="UP001596337">
    <property type="component" value="Unassembled WGS sequence"/>
</dbReference>
<dbReference type="InterPro" id="IPR043917">
    <property type="entry name" value="DUF5753"/>
</dbReference>
<protein>
    <submittedName>
        <fullName evidence="2">Helix-turn-helix domain-containing protein</fullName>
    </submittedName>
</protein>
<comment type="caution">
    <text evidence="2">The sequence shown here is derived from an EMBL/GenBank/DDBJ whole genome shotgun (WGS) entry which is preliminary data.</text>
</comment>
<dbReference type="Gene3D" id="1.10.260.40">
    <property type="entry name" value="lambda repressor-like DNA-binding domains"/>
    <property type="match status" value="1"/>
</dbReference>
<name>A0ABW2BU19_9PSEU</name>
<dbReference type="EMBL" id="JBHSXX010000001">
    <property type="protein sequence ID" value="MFC6865830.1"/>
    <property type="molecule type" value="Genomic_DNA"/>
</dbReference>
<keyword evidence="3" id="KW-1185">Reference proteome</keyword>
<dbReference type="SMART" id="SM00530">
    <property type="entry name" value="HTH_XRE"/>
    <property type="match status" value="1"/>
</dbReference>
<gene>
    <name evidence="2" type="ORF">ACFQGD_01580</name>
</gene>
<organism evidence="2 3">
    <name type="scientific">Haloechinothrix salitolerans</name>
    <dbReference type="NCBI Taxonomy" id="926830"/>
    <lineage>
        <taxon>Bacteria</taxon>
        <taxon>Bacillati</taxon>
        <taxon>Actinomycetota</taxon>
        <taxon>Actinomycetes</taxon>
        <taxon>Pseudonocardiales</taxon>
        <taxon>Pseudonocardiaceae</taxon>
        <taxon>Haloechinothrix</taxon>
    </lineage>
</organism>
<reference evidence="3" key="1">
    <citation type="journal article" date="2019" name="Int. J. Syst. Evol. Microbiol.">
        <title>The Global Catalogue of Microorganisms (GCM) 10K type strain sequencing project: providing services to taxonomists for standard genome sequencing and annotation.</title>
        <authorList>
            <consortium name="The Broad Institute Genomics Platform"/>
            <consortium name="The Broad Institute Genome Sequencing Center for Infectious Disease"/>
            <person name="Wu L."/>
            <person name="Ma J."/>
        </authorList>
    </citation>
    <scope>NUCLEOTIDE SEQUENCE [LARGE SCALE GENOMIC DNA]</scope>
    <source>
        <strain evidence="3">KCTC 32255</strain>
    </source>
</reference>
<accession>A0ABW2BU19</accession>
<dbReference type="Pfam" id="PF13560">
    <property type="entry name" value="HTH_31"/>
    <property type="match status" value="1"/>
</dbReference>
<dbReference type="SUPFAM" id="SSF47413">
    <property type="entry name" value="lambda repressor-like DNA-binding domains"/>
    <property type="match status" value="1"/>
</dbReference>
<dbReference type="CDD" id="cd00093">
    <property type="entry name" value="HTH_XRE"/>
    <property type="match status" value="1"/>
</dbReference>
<evidence type="ECO:0000259" key="1">
    <source>
        <dbReference type="SMART" id="SM00530"/>
    </source>
</evidence>
<evidence type="ECO:0000313" key="3">
    <source>
        <dbReference type="Proteomes" id="UP001596337"/>
    </source>
</evidence>
<dbReference type="InterPro" id="IPR001387">
    <property type="entry name" value="Cro/C1-type_HTH"/>
</dbReference>
<dbReference type="RefSeq" id="WP_345403682.1">
    <property type="nucleotide sequence ID" value="NZ_BAABLA010000115.1"/>
</dbReference>
<proteinExistence type="predicted"/>
<evidence type="ECO:0000313" key="2">
    <source>
        <dbReference type="EMBL" id="MFC6865830.1"/>
    </source>
</evidence>